<evidence type="ECO:0000313" key="6">
    <source>
        <dbReference type="Proteomes" id="UP000306628"/>
    </source>
</evidence>
<dbReference type="Gene3D" id="3.40.47.10">
    <property type="match status" value="1"/>
</dbReference>
<dbReference type="GO" id="GO:0004315">
    <property type="term" value="F:3-oxoacyl-[acyl-carrier-protein] synthase activity"/>
    <property type="evidence" value="ECO:0007669"/>
    <property type="project" value="InterPro"/>
</dbReference>
<keyword evidence="1 5" id="KW-0808">Transferase</keyword>
<comment type="caution">
    <text evidence="5">The sequence shown here is derived from an EMBL/GenBank/DDBJ whole genome shotgun (WGS) entry which is preliminary data.</text>
</comment>
<dbReference type="SUPFAM" id="SSF53901">
    <property type="entry name" value="Thiolase-like"/>
    <property type="match status" value="1"/>
</dbReference>
<dbReference type="GO" id="GO:0033818">
    <property type="term" value="F:beta-ketoacyl-acyl-carrier-protein synthase III activity"/>
    <property type="evidence" value="ECO:0007669"/>
    <property type="project" value="UniProtKB-EC"/>
</dbReference>
<feature type="domain" description="Beta-ketoacyl-[acyl-carrier-protein] synthase III C-terminal" evidence="3">
    <location>
        <begin position="229"/>
        <end position="312"/>
    </location>
</feature>
<evidence type="ECO:0000313" key="5">
    <source>
        <dbReference type="EMBL" id="TMR29056.1"/>
    </source>
</evidence>
<sequence length="316" mass="32848">MNIGIVGTGAYAPSRVRTNEEVAADCGVSPDWIEQRTGVRTRHVADATEATSDLGLRAAERALAAAGLPADRLGMIVVATSLPDDFGPSTACRVQAELGAHRAVAFDLGAACTGQLFAMRVAHDWLSATRGGDGAALVIGAEVYSRVLNPADRGTSVLFGDGASACVLDQVGPGYGFTGFTWGSDGRHAKHIVKPGGGTRWPDGPQSIVMDGRAVASFIKEIFPKLLKTADEFDLLICHQPNPVLLRQVAEEAGVRAEQVHIVGDRAGNLGAACIGYALADAAEQGLLADGDRVLIAGFGAGVTWGTAQLRWGGHR</sequence>
<dbReference type="NCBIfam" id="NF006829">
    <property type="entry name" value="PRK09352.1"/>
    <property type="match status" value="1"/>
</dbReference>
<feature type="domain" description="Beta-ketoacyl-[acyl-carrier-protein] synthase III N-terminal" evidence="4">
    <location>
        <begin position="106"/>
        <end position="186"/>
    </location>
</feature>
<reference evidence="5 6" key="1">
    <citation type="submission" date="2019-05" db="EMBL/GenBank/DDBJ databases">
        <title>Draft genome sequence of Nonomuraea zeae DSM 100528.</title>
        <authorList>
            <person name="Saricaoglu S."/>
            <person name="Isik K."/>
        </authorList>
    </citation>
    <scope>NUCLEOTIDE SEQUENCE [LARGE SCALE GENOMIC DNA]</scope>
    <source>
        <strain evidence="5 6">DSM 100528</strain>
    </source>
</reference>
<dbReference type="PANTHER" id="PTHR34069:SF2">
    <property type="entry name" value="BETA-KETOACYL-[ACYL-CARRIER-PROTEIN] SYNTHASE III"/>
    <property type="match status" value="1"/>
</dbReference>
<dbReference type="Proteomes" id="UP000306628">
    <property type="component" value="Unassembled WGS sequence"/>
</dbReference>
<dbReference type="EMBL" id="VCKX01000128">
    <property type="protein sequence ID" value="TMR29056.1"/>
    <property type="molecule type" value="Genomic_DNA"/>
</dbReference>
<evidence type="ECO:0000259" key="3">
    <source>
        <dbReference type="Pfam" id="PF08541"/>
    </source>
</evidence>
<dbReference type="InterPro" id="IPR013747">
    <property type="entry name" value="ACP_syn_III_C"/>
</dbReference>
<proteinExistence type="predicted"/>
<evidence type="ECO:0000256" key="1">
    <source>
        <dbReference type="ARBA" id="ARBA00022679"/>
    </source>
</evidence>
<dbReference type="RefSeq" id="WP_138693845.1">
    <property type="nucleotide sequence ID" value="NZ_JBHSAZ010000043.1"/>
</dbReference>
<organism evidence="5 6">
    <name type="scientific">Nonomuraea zeae</name>
    <dbReference type="NCBI Taxonomy" id="1642303"/>
    <lineage>
        <taxon>Bacteria</taxon>
        <taxon>Bacillati</taxon>
        <taxon>Actinomycetota</taxon>
        <taxon>Actinomycetes</taxon>
        <taxon>Streptosporangiales</taxon>
        <taxon>Streptosporangiaceae</taxon>
        <taxon>Nonomuraea</taxon>
    </lineage>
</organism>
<dbReference type="Pfam" id="PF08545">
    <property type="entry name" value="ACP_syn_III"/>
    <property type="match status" value="1"/>
</dbReference>
<protein>
    <submittedName>
        <fullName evidence="5">Beta-ketoacyl-ACP synthase 3</fullName>
        <ecNumber evidence="5">2.3.1.180</ecNumber>
    </submittedName>
</protein>
<dbReference type="GO" id="GO:0006633">
    <property type="term" value="P:fatty acid biosynthetic process"/>
    <property type="evidence" value="ECO:0007669"/>
    <property type="project" value="InterPro"/>
</dbReference>
<dbReference type="CDD" id="cd00830">
    <property type="entry name" value="KAS_III"/>
    <property type="match status" value="1"/>
</dbReference>
<evidence type="ECO:0000259" key="4">
    <source>
        <dbReference type="Pfam" id="PF08545"/>
    </source>
</evidence>
<gene>
    <name evidence="5" type="ORF">ETD85_33625</name>
</gene>
<name>A0A5S4G7R8_9ACTN</name>
<dbReference type="EC" id="2.3.1.180" evidence="5"/>
<dbReference type="OrthoDB" id="9815506at2"/>
<keyword evidence="6" id="KW-1185">Reference proteome</keyword>
<dbReference type="GO" id="GO:0044550">
    <property type="term" value="P:secondary metabolite biosynthetic process"/>
    <property type="evidence" value="ECO:0007669"/>
    <property type="project" value="TreeGrafter"/>
</dbReference>
<dbReference type="Pfam" id="PF08541">
    <property type="entry name" value="ACP_syn_III_C"/>
    <property type="match status" value="1"/>
</dbReference>
<dbReference type="InterPro" id="IPR013751">
    <property type="entry name" value="ACP_syn_III_N"/>
</dbReference>
<evidence type="ECO:0000256" key="2">
    <source>
        <dbReference type="ARBA" id="ARBA00023315"/>
    </source>
</evidence>
<dbReference type="PANTHER" id="PTHR34069">
    <property type="entry name" value="3-OXOACYL-[ACYL-CARRIER-PROTEIN] SYNTHASE 3"/>
    <property type="match status" value="1"/>
</dbReference>
<keyword evidence="2 5" id="KW-0012">Acyltransferase</keyword>
<dbReference type="InterPro" id="IPR016039">
    <property type="entry name" value="Thiolase-like"/>
</dbReference>
<dbReference type="AlphaFoldDB" id="A0A5S4G7R8"/>
<accession>A0A5S4G7R8</accession>